<keyword evidence="2" id="KW-1185">Reference proteome</keyword>
<accession>A0ABN7ATC8</accession>
<gene>
    <name evidence="1" type="ORF">NTJ_06994</name>
</gene>
<proteinExistence type="predicted"/>
<reference evidence="1 2" key="1">
    <citation type="submission" date="2023-09" db="EMBL/GenBank/DDBJ databases">
        <title>Nesidiocoris tenuis whole genome shotgun sequence.</title>
        <authorList>
            <person name="Shibata T."/>
            <person name="Shimoda M."/>
            <person name="Kobayashi T."/>
            <person name="Uehara T."/>
        </authorList>
    </citation>
    <scope>NUCLEOTIDE SEQUENCE [LARGE SCALE GENOMIC DNA]</scope>
    <source>
        <strain evidence="1 2">Japan</strain>
    </source>
</reference>
<dbReference type="Proteomes" id="UP001307889">
    <property type="component" value="Chromosome 5"/>
</dbReference>
<dbReference type="EMBL" id="AP028913">
    <property type="protein sequence ID" value="BES94185.1"/>
    <property type="molecule type" value="Genomic_DNA"/>
</dbReference>
<evidence type="ECO:0000313" key="2">
    <source>
        <dbReference type="Proteomes" id="UP001307889"/>
    </source>
</evidence>
<sequence length="94" mass="9911">MQAVLEARAALNGFLGHVQVPTGRDFAEDEGLVTPADAQFNGPVERGNAFDAEGFEPSSGRSLASFFIHSRTVQLLTSGAPRDGAAIVSRPKNL</sequence>
<evidence type="ECO:0000313" key="1">
    <source>
        <dbReference type="EMBL" id="BES94185.1"/>
    </source>
</evidence>
<protein>
    <submittedName>
        <fullName evidence="1">Uncharacterized protein</fullName>
    </submittedName>
</protein>
<name>A0ABN7ATC8_9HEMI</name>
<organism evidence="1 2">
    <name type="scientific">Nesidiocoris tenuis</name>
    <dbReference type="NCBI Taxonomy" id="355587"/>
    <lineage>
        <taxon>Eukaryota</taxon>
        <taxon>Metazoa</taxon>
        <taxon>Ecdysozoa</taxon>
        <taxon>Arthropoda</taxon>
        <taxon>Hexapoda</taxon>
        <taxon>Insecta</taxon>
        <taxon>Pterygota</taxon>
        <taxon>Neoptera</taxon>
        <taxon>Paraneoptera</taxon>
        <taxon>Hemiptera</taxon>
        <taxon>Heteroptera</taxon>
        <taxon>Panheteroptera</taxon>
        <taxon>Cimicomorpha</taxon>
        <taxon>Miridae</taxon>
        <taxon>Dicyphina</taxon>
        <taxon>Nesidiocoris</taxon>
    </lineage>
</organism>